<evidence type="ECO:0000313" key="5">
    <source>
        <dbReference type="Proteomes" id="UP000005286"/>
    </source>
</evidence>
<protein>
    <recommendedName>
        <fullName evidence="3">Beta-lactamase class A catalytic domain-containing protein</fullName>
    </recommendedName>
</protein>
<accession>F0GV24</accession>
<dbReference type="eggNOG" id="COG2367">
    <property type="taxonomic scope" value="Bacteria"/>
</dbReference>
<feature type="signal peptide" evidence="2">
    <location>
        <begin position="1"/>
        <end position="22"/>
    </location>
</feature>
<dbReference type="RefSeq" id="WP_004834372.1">
    <property type="nucleotide sequence ID" value="NZ_AEXM01000012.1"/>
</dbReference>
<evidence type="ECO:0000313" key="4">
    <source>
        <dbReference type="EMBL" id="EGC82494.1"/>
    </source>
</evidence>
<dbReference type="InterPro" id="IPR045155">
    <property type="entry name" value="Beta-lactam_cat"/>
</dbReference>
<gene>
    <name evidence="4" type="ORF">HMPREF9290_1600</name>
</gene>
<name>F0GV24_9FIRM</name>
<dbReference type="GO" id="GO:0030655">
    <property type="term" value="P:beta-lactam antibiotic catabolic process"/>
    <property type="evidence" value="ECO:0007669"/>
    <property type="project" value="InterPro"/>
</dbReference>
<evidence type="ECO:0000259" key="3">
    <source>
        <dbReference type="Pfam" id="PF13354"/>
    </source>
</evidence>
<dbReference type="GO" id="GO:0046677">
    <property type="term" value="P:response to antibiotic"/>
    <property type="evidence" value="ECO:0007669"/>
    <property type="project" value="InterPro"/>
</dbReference>
<proteinExistence type="predicted"/>
<dbReference type="STRING" id="879305.HMPREF9290_1600"/>
<feature type="chain" id="PRO_5039184077" description="Beta-lactamase class A catalytic domain-containing protein" evidence="2">
    <location>
        <begin position="23"/>
        <end position="349"/>
    </location>
</feature>
<dbReference type="SUPFAM" id="SSF56601">
    <property type="entry name" value="beta-lactamase/transpeptidase-like"/>
    <property type="match status" value="1"/>
</dbReference>
<feature type="domain" description="Beta-lactamase class A catalytic" evidence="3">
    <location>
        <begin position="178"/>
        <end position="317"/>
    </location>
</feature>
<evidence type="ECO:0000256" key="2">
    <source>
        <dbReference type="SAM" id="SignalP"/>
    </source>
</evidence>
<evidence type="ECO:0000256" key="1">
    <source>
        <dbReference type="SAM" id="MobiDB-lite"/>
    </source>
</evidence>
<dbReference type="Gene3D" id="3.40.710.10">
    <property type="entry name" value="DD-peptidase/beta-lactamase superfamily"/>
    <property type="match status" value="1"/>
</dbReference>
<dbReference type="Proteomes" id="UP000005286">
    <property type="component" value="Unassembled WGS sequence"/>
</dbReference>
<reference evidence="4 5" key="1">
    <citation type="submission" date="2011-01" db="EMBL/GenBank/DDBJ databases">
        <authorList>
            <person name="Durkin A.S."/>
            <person name="Madupu R."/>
            <person name="Torralba M."/>
            <person name="Gillis M."/>
            <person name="Methe B."/>
            <person name="Sutton G."/>
            <person name="Nelson K.E."/>
        </authorList>
    </citation>
    <scope>NUCLEOTIDE SEQUENCE [LARGE SCALE GENOMIC DNA]</scope>
    <source>
        <strain evidence="4 5">ACS-065-V-Col13</strain>
    </source>
</reference>
<dbReference type="PANTHER" id="PTHR35333">
    <property type="entry name" value="BETA-LACTAMASE"/>
    <property type="match status" value="1"/>
</dbReference>
<dbReference type="GO" id="GO:0008800">
    <property type="term" value="F:beta-lactamase activity"/>
    <property type="evidence" value="ECO:0007669"/>
    <property type="project" value="InterPro"/>
</dbReference>
<dbReference type="InterPro" id="IPR012338">
    <property type="entry name" value="Beta-lactam/transpept-like"/>
</dbReference>
<dbReference type="AlphaFoldDB" id="F0GV24"/>
<dbReference type="PANTHER" id="PTHR35333:SF3">
    <property type="entry name" value="BETA-LACTAMASE-TYPE TRANSPEPTIDASE FOLD CONTAINING PROTEIN"/>
    <property type="match status" value="1"/>
</dbReference>
<dbReference type="EMBL" id="AEXM01000012">
    <property type="protein sequence ID" value="EGC82494.1"/>
    <property type="molecule type" value="Genomic_DNA"/>
</dbReference>
<keyword evidence="2" id="KW-0732">Signal</keyword>
<comment type="caution">
    <text evidence="4">The sequence shown here is derived from an EMBL/GenBank/DDBJ whole genome shotgun (WGS) entry which is preliminary data.</text>
</comment>
<organism evidence="4 5">
    <name type="scientific">Anaerococcus prevotii ACS-065-V-Col13</name>
    <dbReference type="NCBI Taxonomy" id="879305"/>
    <lineage>
        <taxon>Bacteria</taxon>
        <taxon>Bacillati</taxon>
        <taxon>Bacillota</taxon>
        <taxon>Tissierellia</taxon>
        <taxon>Tissierellales</taxon>
        <taxon>Peptoniphilaceae</taxon>
        <taxon>Anaerococcus</taxon>
    </lineage>
</organism>
<keyword evidence="5" id="KW-1185">Reference proteome</keyword>
<dbReference type="InterPro" id="IPR000871">
    <property type="entry name" value="Beta-lactam_class-A"/>
</dbReference>
<feature type="region of interest" description="Disordered" evidence="1">
    <location>
        <begin position="81"/>
        <end position="104"/>
    </location>
</feature>
<dbReference type="PATRIC" id="fig|879305.3.peg.656"/>
<dbReference type="Pfam" id="PF13354">
    <property type="entry name" value="Beta-lactamase2"/>
    <property type="match status" value="1"/>
</dbReference>
<sequence length="349" mass="39917">MKKYLLAIGFAILSLGVSESYASDVVYYDDSDLDMIFEENDIEYDKRKVYERRIEYLREDENITNSDALISEYEREIDRLDREEDKNQENQTDNEIEVENQKKNEELNKEISNITREEMNKVDGLYQVAVKTLDGDSDVDFSYRNTNNSLPSASTIKVFIAISAYENIESGDLKETNSLKKDIHLMLNRSDNYATNRVIDALGGFSTVNKTIKRLTNSNRTSLNRKLAYSGKENMVDVDDLIIAMEELNNPNIISSESAEKIKKSMTNTNTSTKKLLANLPDYASGINKSGENPDRGQDLDVAIIDVGSTRFALAVAMKTNKIYDNQNELRVLRNMGRRITEAFYRFEN</sequence>